<protein>
    <submittedName>
        <fullName evidence="1">Uncharacterized protein</fullName>
    </submittedName>
</protein>
<accession>A0ABN8ICH9</accession>
<dbReference type="Proteomes" id="UP000837857">
    <property type="component" value="Chromosome 20"/>
</dbReference>
<keyword evidence="2" id="KW-1185">Reference proteome</keyword>
<dbReference type="EMBL" id="OW152832">
    <property type="protein sequence ID" value="CAH2052003.1"/>
    <property type="molecule type" value="Genomic_DNA"/>
</dbReference>
<evidence type="ECO:0000313" key="2">
    <source>
        <dbReference type="Proteomes" id="UP000837857"/>
    </source>
</evidence>
<evidence type="ECO:0000313" key="1">
    <source>
        <dbReference type="EMBL" id="CAH2052003.1"/>
    </source>
</evidence>
<gene>
    <name evidence="1" type="ORF">IPOD504_LOCUS8034</name>
</gene>
<organism evidence="1 2">
    <name type="scientific">Iphiclides podalirius</name>
    <name type="common">scarce swallowtail</name>
    <dbReference type="NCBI Taxonomy" id="110791"/>
    <lineage>
        <taxon>Eukaryota</taxon>
        <taxon>Metazoa</taxon>
        <taxon>Ecdysozoa</taxon>
        <taxon>Arthropoda</taxon>
        <taxon>Hexapoda</taxon>
        <taxon>Insecta</taxon>
        <taxon>Pterygota</taxon>
        <taxon>Neoptera</taxon>
        <taxon>Endopterygota</taxon>
        <taxon>Lepidoptera</taxon>
        <taxon>Glossata</taxon>
        <taxon>Ditrysia</taxon>
        <taxon>Papilionoidea</taxon>
        <taxon>Papilionidae</taxon>
        <taxon>Papilioninae</taxon>
        <taxon>Iphiclides</taxon>
    </lineage>
</organism>
<reference evidence="1" key="1">
    <citation type="submission" date="2022-03" db="EMBL/GenBank/DDBJ databases">
        <authorList>
            <person name="Martin H S."/>
        </authorList>
    </citation>
    <scope>NUCLEOTIDE SEQUENCE</scope>
</reference>
<name>A0ABN8ICH9_9NEOP</name>
<sequence length="108" mass="11957">MTVGRETVSLIRILHSTSHAEHNASIRHTESRFLLPQQMQFVVSRQILTYLCGIGSETTAGKVDSTIGESTFSSLHPFFGDRHDSFDDTFARVLLLSEPVVCWCASSG</sequence>
<proteinExistence type="predicted"/>
<feature type="non-terminal residue" evidence="1">
    <location>
        <position position="108"/>
    </location>
</feature>